<reference evidence="2" key="1">
    <citation type="journal article" date="2022" name="Nat. Commun.">
        <title>Chromosome evolution and the genetic basis of agronomically important traits in greater yam.</title>
        <authorList>
            <person name="Bredeson J.V."/>
            <person name="Lyons J.B."/>
            <person name="Oniyinde I.O."/>
            <person name="Okereke N.R."/>
            <person name="Kolade O."/>
            <person name="Nnabue I."/>
            <person name="Nwadili C.O."/>
            <person name="Hribova E."/>
            <person name="Parker M."/>
            <person name="Nwogha J."/>
            <person name="Shu S."/>
            <person name="Carlson J."/>
            <person name="Kariba R."/>
            <person name="Muthemba S."/>
            <person name="Knop K."/>
            <person name="Barton G.J."/>
            <person name="Sherwood A.V."/>
            <person name="Lopez-Montes A."/>
            <person name="Asiedu R."/>
            <person name="Jamnadass R."/>
            <person name="Muchugi A."/>
            <person name="Goodstein D."/>
            <person name="Egesi C.N."/>
            <person name="Featherston J."/>
            <person name="Asfaw A."/>
            <person name="Simpson G.G."/>
            <person name="Dolezel J."/>
            <person name="Hendre P.S."/>
            <person name="Van Deynze A."/>
            <person name="Kumar P.L."/>
            <person name="Obidiegwu J.E."/>
            <person name="Bhattacharjee R."/>
            <person name="Rokhsar D.S."/>
        </authorList>
    </citation>
    <scope>NUCLEOTIDE SEQUENCE [LARGE SCALE GENOMIC DNA]</scope>
    <source>
        <strain evidence="2">cv. TDa95/00328</strain>
    </source>
</reference>
<protein>
    <submittedName>
        <fullName evidence="1">Uncharacterized protein</fullName>
    </submittedName>
</protein>
<sequence>MANNLVNGKCYYVPIVKTFSELKPRMSGRHLETIKRTPFATLIEIEEVMQERGLLGTLMQRYDDRSRKFRISESLLSFRLGDVVITLNLRCDGDMVVFKKKKTQSTFEGKYQSKTYERNKDAIKKTLHEIVRKKREDENFVRLLMPYLLETMLFPNISCSMPMICPLGRYAWVEAMHRLLMENVSQMATWV</sequence>
<comment type="caution">
    <text evidence="1">The sequence shown here is derived from an EMBL/GenBank/DDBJ whole genome shotgun (WGS) entry which is preliminary data.</text>
</comment>
<keyword evidence="2" id="KW-1185">Reference proteome</keyword>
<evidence type="ECO:0000313" key="2">
    <source>
        <dbReference type="Proteomes" id="UP000827976"/>
    </source>
</evidence>
<dbReference type="Proteomes" id="UP000827976">
    <property type="component" value="Chromosome 13"/>
</dbReference>
<gene>
    <name evidence="1" type="ORF">IHE45_13G057600</name>
</gene>
<evidence type="ECO:0000313" key="1">
    <source>
        <dbReference type="EMBL" id="KAH7665801.1"/>
    </source>
</evidence>
<dbReference type="EMBL" id="CM037023">
    <property type="protein sequence ID" value="KAH7665801.1"/>
    <property type="molecule type" value="Genomic_DNA"/>
</dbReference>
<organism evidence="1 2">
    <name type="scientific">Dioscorea alata</name>
    <name type="common">Purple yam</name>
    <dbReference type="NCBI Taxonomy" id="55571"/>
    <lineage>
        <taxon>Eukaryota</taxon>
        <taxon>Viridiplantae</taxon>
        <taxon>Streptophyta</taxon>
        <taxon>Embryophyta</taxon>
        <taxon>Tracheophyta</taxon>
        <taxon>Spermatophyta</taxon>
        <taxon>Magnoliopsida</taxon>
        <taxon>Liliopsida</taxon>
        <taxon>Dioscoreales</taxon>
        <taxon>Dioscoreaceae</taxon>
        <taxon>Dioscorea</taxon>
    </lineage>
</organism>
<accession>A0ACB7UY09</accession>
<name>A0ACB7UY09_DIOAL</name>
<proteinExistence type="predicted"/>